<evidence type="ECO:0000256" key="1">
    <source>
        <dbReference type="SAM" id="MobiDB-lite"/>
    </source>
</evidence>
<feature type="compositionally biased region" description="Basic and acidic residues" evidence="1">
    <location>
        <begin position="1"/>
        <end position="36"/>
    </location>
</feature>
<feature type="region of interest" description="Disordered" evidence="1">
    <location>
        <begin position="1"/>
        <end position="71"/>
    </location>
</feature>
<sequence>GQRSARENGEKDPRRKESTEGKERREKPRAPPREPEADQEAWLDSLIADCDDKSNLAPRDAPPRGASGAQA</sequence>
<dbReference type="Proteomes" id="UP000626109">
    <property type="component" value="Unassembled WGS sequence"/>
</dbReference>
<dbReference type="EMBL" id="CAJNNW010026610">
    <property type="protein sequence ID" value="CAE8686555.1"/>
    <property type="molecule type" value="Genomic_DNA"/>
</dbReference>
<evidence type="ECO:0000313" key="2">
    <source>
        <dbReference type="EMBL" id="CAE8686555.1"/>
    </source>
</evidence>
<proteinExistence type="predicted"/>
<gene>
    <name evidence="2" type="ORF">PGLA2088_LOCUS25032</name>
</gene>
<evidence type="ECO:0000313" key="3">
    <source>
        <dbReference type="Proteomes" id="UP000626109"/>
    </source>
</evidence>
<protein>
    <submittedName>
        <fullName evidence="2">Uncharacterized protein</fullName>
    </submittedName>
</protein>
<accession>A0A813JWZ6</accession>
<dbReference type="AlphaFoldDB" id="A0A813JWZ6"/>
<reference evidence="2" key="1">
    <citation type="submission" date="2021-02" db="EMBL/GenBank/DDBJ databases">
        <authorList>
            <person name="Dougan E. K."/>
            <person name="Rhodes N."/>
            <person name="Thang M."/>
            <person name="Chan C."/>
        </authorList>
    </citation>
    <scope>NUCLEOTIDE SEQUENCE</scope>
</reference>
<comment type="caution">
    <text evidence="2">The sequence shown here is derived from an EMBL/GenBank/DDBJ whole genome shotgun (WGS) entry which is preliminary data.</text>
</comment>
<feature type="non-terminal residue" evidence="2">
    <location>
        <position position="71"/>
    </location>
</feature>
<organism evidence="2 3">
    <name type="scientific">Polarella glacialis</name>
    <name type="common">Dinoflagellate</name>
    <dbReference type="NCBI Taxonomy" id="89957"/>
    <lineage>
        <taxon>Eukaryota</taxon>
        <taxon>Sar</taxon>
        <taxon>Alveolata</taxon>
        <taxon>Dinophyceae</taxon>
        <taxon>Suessiales</taxon>
        <taxon>Suessiaceae</taxon>
        <taxon>Polarella</taxon>
    </lineage>
</organism>
<name>A0A813JWZ6_POLGL</name>
<feature type="non-terminal residue" evidence="2">
    <location>
        <position position="1"/>
    </location>
</feature>